<proteinExistence type="predicted"/>
<gene>
    <name evidence="1" type="ORF">GCM10007096_04530</name>
</gene>
<dbReference type="Proteomes" id="UP000656813">
    <property type="component" value="Unassembled WGS sequence"/>
</dbReference>
<dbReference type="EMBL" id="BMFV01000002">
    <property type="protein sequence ID" value="GGH75367.1"/>
    <property type="molecule type" value="Genomic_DNA"/>
</dbReference>
<reference evidence="1" key="1">
    <citation type="journal article" date="2014" name="Int. J. Syst. Evol. Microbiol.">
        <title>Complete genome sequence of Corynebacterium casei LMG S-19264T (=DSM 44701T), isolated from a smear-ripened cheese.</title>
        <authorList>
            <consortium name="US DOE Joint Genome Institute (JGI-PGF)"/>
            <person name="Walter F."/>
            <person name="Albersmeier A."/>
            <person name="Kalinowski J."/>
            <person name="Ruckert C."/>
        </authorList>
    </citation>
    <scope>NUCLEOTIDE SEQUENCE</scope>
    <source>
        <strain evidence="1">CGMCC 1.12777</strain>
    </source>
</reference>
<organism evidence="1 2">
    <name type="scientific">Pullulanibacillus pueri</name>
    <dbReference type="NCBI Taxonomy" id="1437324"/>
    <lineage>
        <taxon>Bacteria</taxon>
        <taxon>Bacillati</taxon>
        <taxon>Bacillota</taxon>
        <taxon>Bacilli</taxon>
        <taxon>Bacillales</taxon>
        <taxon>Sporolactobacillaceae</taxon>
        <taxon>Pullulanibacillus</taxon>
    </lineage>
</organism>
<evidence type="ECO:0000313" key="1">
    <source>
        <dbReference type="EMBL" id="GGH75367.1"/>
    </source>
</evidence>
<name>A0A8J2ZSA0_9BACL</name>
<comment type="caution">
    <text evidence="1">The sequence shown here is derived from an EMBL/GenBank/DDBJ whole genome shotgun (WGS) entry which is preliminary data.</text>
</comment>
<protein>
    <submittedName>
        <fullName evidence="1">Uncharacterized protein</fullName>
    </submittedName>
</protein>
<evidence type="ECO:0000313" key="2">
    <source>
        <dbReference type="Proteomes" id="UP000656813"/>
    </source>
</evidence>
<accession>A0A8J2ZSA0</accession>
<dbReference type="AlphaFoldDB" id="A0A8J2ZSA0"/>
<reference evidence="1" key="2">
    <citation type="submission" date="2020-09" db="EMBL/GenBank/DDBJ databases">
        <authorList>
            <person name="Sun Q."/>
            <person name="Zhou Y."/>
        </authorList>
    </citation>
    <scope>NUCLEOTIDE SEQUENCE</scope>
    <source>
        <strain evidence="1">CGMCC 1.12777</strain>
    </source>
</reference>
<keyword evidence="2" id="KW-1185">Reference proteome</keyword>
<sequence>MLLFLPLIANSITPRKIDNSLYHLILVSDTNFFKKYCGNRMQGRDGRIVTESVCLTPIS</sequence>